<protein>
    <submittedName>
        <fullName evidence="2">Uncharacterized protein</fullName>
    </submittedName>
</protein>
<feature type="non-terminal residue" evidence="2">
    <location>
        <position position="190"/>
    </location>
</feature>
<dbReference type="GO" id="GO:0005548">
    <property type="term" value="F:phospholipid transporter activity"/>
    <property type="evidence" value="ECO:0007669"/>
    <property type="project" value="TreeGrafter"/>
</dbReference>
<feature type="transmembrane region" description="Helical" evidence="1">
    <location>
        <begin position="47"/>
        <end position="69"/>
    </location>
</feature>
<gene>
    <name evidence="2" type="ORF">METZ01_LOCUS324405</name>
</gene>
<dbReference type="EMBL" id="UINC01106708">
    <property type="protein sequence ID" value="SVC71551.1"/>
    <property type="molecule type" value="Genomic_DNA"/>
</dbReference>
<dbReference type="Pfam" id="PF02405">
    <property type="entry name" value="MlaE"/>
    <property type="match status" value="1"/>
</dbReference>
<keyword evidence="1" id="KW-0812">Transmembrane</keyword>
<feature type="non-terminal residue" evidence="2">
    <location>
        <position position="1"/>
    </location>
</feature>
<dbReference type="InterPro" id="IPR030802">
    <property type="entry name" value="Permease_MalE"/>
</dbReference>
<feature type="transmembrane region" description="Helical" evidence="1">
    <location>
        <begin position="138"/>
        <end position="166"/>
    </location>
</feature>
<dbReference type="GO" id="GO:0043190">
    <property type="term" value="C:ATP-binding cassette (ABC) transporter complex"/>
    <property type="evidence" value="ECO:0007669"/>
    <property type="project" value="InterPro"/>
</dbReference>
<evidence type="ECO:0000313" key="2">
    <source>
        <dbReference type="EMBL" id="SVC71551.1"/>
    </source>
</evidence>
<keyword evidence="1" id="KW-0472">Membrane</keyword>
<dbReference type="AlphaFoldDB" id="A0A382PI03"/>
<proteinExistence type="predicted"/>
<name>A0A382PI03_9ZZZZ</name>
<organism evidence="2">
    <name type="scientific">marine metagenome</name>
    <dbReference type="NCBI Taxonomy" id="408172"/>
    <lineage>
        <taxon>unclassified sequences</taxon>
        <taxon>metagenomes</taxon>
        <taxon>ecological metagenomes</taxon>
    </lineage>
</organism>
<dbReference type="PANTHER" id="PTHR30188">
    <property type="entry name" value="ABC TRANSPORTER PERMEASE PROTEIN-RELATED"/>
    <property type="match status" value="1"/>
</dbReference>
<keyword evidence="1" id="KW-1133">Transmembrane helix</keyword>
<feature type="transmembrane region" description="Helical" evidence="1">
    <location>
        <begin position="76"/>
        <end position="98"/>
    </location>
</feature>
<evidence type="ECO:0000256" key="1">
    <source>
        <dbReference type="SAM" id="Phobius"/>
    </source>
</evidence>
<accession>A0A382PI03</accession>
<dbReference type="PANTHER" id="PTHR30188:SF4">
    <property type="entry name" value="PROTEIN TRIGALACTOSYLDIACYLGLYCEROL 1, CHLOROPLASTIC"/>
    <property type="match status" value="1"/>
</dbReference>
<reference evidence="2" key="1">
    <citation type="submission" date="2018-05" db="EMBL/GenBank/DDBJ databases">
        <authorList>
            <person name="Lanie J.A."/>
            <person name="Ng W.-L."/>
            <person name="Kazmierczak K.M."/>
            <person name="Andrzejewski T.M."/>
            <person name="Davidsen T.M."/>
            <person name="Wayne K.J."/>
            <person name="Tettelin H."/>
            <person name="Glass J.I."/>
            <person name="Rusch D."/>
            <person name="Podicherti R."/>
            <person name="Tsui H.-C.T."/>
            <person name="Winkler M.E."/>
        </authorList>
    </citation>
    <scope>NUCLEOTIDE SEQUENCE</scope>
</reference>
<sequence length="190" mass="20083">VHSRTWITALGDFFLLLARAAAAAFLSPPRRSAVLAQLHEVGVRSLSIVNLTAVFTGMVMALQLGYFLAQFGAKIFVGRIVGLAIITELGPVLTALMVGGRVGAGMAAELGTMKVTEQVDALRALGVDPIGHLVVPRLLAVMVMLPLLTALADLIGVLGAAVIAYVELGVQPAFYFRSLLQYLTMGDLLR</sequence>